<keyword evidence="5" id="KW-0067">ATP-binding</keyword>
<dbReference type="GO" id="GO:0005524">
    <property type="term" value="F:ATP binding"/>
    <property type="evidence" value="ECO:0007669"/>
    <property type="project" value="UniProtKB-KW"/>
</dbReference>
<evidence type="ECO:0000256" key="3">
    <source>
        <dbReference type="ARBA" id="ARBA00022519"/>
    </source>
</evidence>
<dbReference type="SMART" id="SM00382">
    <property type="entry name" value="AAA"/>
    <property type="match status" value="1"/>
</dbReference>
<dbReference type="Pfam" id="PF00005">
    <property type="entry name" value="ABC_tran"/>
    <property type="match status" value="1"/>
</dbReference>
<evidence type="ECO:0000313" key="7">
    <source>
        <dbReference type="Proteomes" id="UP000030475"/>
    </source>
</evidence>
<dbReference type="GO" id="GO:0005886">
    <property type="term" value="C:plasma membrane"/>
    <property type="evidence" value="ECO:0007669"/>
    <property type="project" value="TreeGrafter"/>
</dbReference>
<keyword evidence="1" id="KW-0813">Transport</keyword>
<dbReference type="RefSeq" id="WP_004524560.1">
    <property type="nucleotide sequence ID" value="NZ_AP028071.1"/>
</dbReference>
<dbReference type="Proteomes" id="UP000030475">
    <property type="component" value="Unassembled WGS sequence"/>
</dbReference>
<name>A0A069AWU0_BURPE</name>
<protein>
    <submittedName>
        <fullName evidence="6">ABC transporter family protein</fullName>
    </submittedName>
</protein>
<keyword evidence="3" id="KW-0997">Cell inner membrane</keyword>
<sequence>MIEISNLTVQFGGTRVLDALDAKLAAPICGLIGPNGAGKTTLLNVLSGFLRPRAGSVALDGRALLALSVAERVRAGVRRTFQTEQIVEDLSVHDNVLALAEHVMPALAARDDTRRALELVGLADVAHVQGAALNLYQRRMLELGKALVGAPRLLLLDEPGAGLNETEAARLADVIVRIPECVGAQVLLIDHDVDLIDAVCEATLVLDFGKRLALGPTRAVLDDPLVRSAYLGQAFDEHEA</sequence>
<proteinExistence type="predicted"/>
<reference evidence="6 7" key="1">
    <citation type="submission" date="2014-08" db="EMBL/GenBank/DDBJ databases">
        <authorList>
            <person name="Bunnell A."/>
            <person name="Chain P.S."/>
            <person name="Chertkov O."/>
            <person name="Currie B.J."/>
            <person name="Daligault H.E."/>
            <person name="Davenport K.W."/>
            <person name="Davis C."/>
            <person name="Gleasner C.D."/>
            <person name="Johnson S.L."/>
            <person name="Kaestli M."/>
            <person name="Koren S."/>
            <person name="Kunde Y.A."/>
            <person name="Mayo M."/>
            <person name="McMurry K.K."/>
            <person name="Price E.P."/>
            <person name="Reitenga K.G."/>
            <person name="Robison R."/>
            <person name="Rosovitz M.J."/>
            <person name="Sarovich D.S."/>
            <person name="Teshima H."/>
        </authorList>
    </citation>
    <scope>NUCLEOTIDE SEQUENCE [LARGE SCALE GENOMIC DNA]</scope>
    <source>
        <strain evidence="6 7">MSHR44</strain>
    </source>
</reference>
<keyword evidence="2" id="KW-1003">Cell membrane</keyword>
<dbReference type="Gene3D" id="3.40.50.300">
    <property type="entry name" value="P-loop containing nucleotide triphosphate hydrolases"/>
    <property type="match status" value="1"/>
</dbReference>
<keyword evidence="4" id="KW-0547">Nucleotide-binding</keyword>
<dbReference type="InterPro" id="IPR003593">
    <property type="entry name" value="AAA+_ATPase"/>
</dbReference>
<dbReference type="InterPro" id="IPR027417">
    <property type="entry name" value="P-loop_NTPase"/>
</dbReference>
<organism evidence="6 7">
    <name type="scientific">Burkholderia pseudomallei</name>
    <name type="common">Pseudomonas pseudomallei</name>
    <dbReference type="NCBI Taxonomy" id="28450"/>
    <lineage>
        <taxon>Bacteria</taxon>
        <taxon>Pseudomonadati</taxon>
        <taxon>Pseudomonadota</taxon>
        <taxon>Betaproteobacteria</taxon>
        <taxon>Burkholderiales</taxon>
        <taxon>Burkholderiaceae</taxon>
        <taxon>Burkholderia</taxon>
        <taxon>pseudomallei group</taxon>
    </lineage>
</organism>
<dbReference type="InterPro" id="IPR051120">
    <property type="entry name" value="ABC_AA/LPS_Transport"/>
</dbReference>
<dbReference type="GO" id="GO:0016887">
    <property type="term" value="F:ATP hydrolysis activity"/>
    <property type="evidence" value="ECO:0007669"/>
    <property type="project" value="InterPro"/>
</dbReference>
<dbReference type="AlphaFoldDB" id="A0A069AWU0"/>
<evidence type="ECO:0000256" key="5">
    <source>
        <dbReference type="ARBA" id="ARBA00022840"/>
    </source>
</evidence>
<dbReference type="SUPFAM" id="SSF52540">
    <property type="entry name" value="P-loop containing nucleoside triphosphate hydrolases"/>
    <property type="match status" value="1"/>
</dbReference>
<dbReference type="PANTHER" id="PTHR45772">
    <property type="entry name" value="CONSERVED COMPONENT OF ABC TRANSPORTER FOR NATURAL AMINO ACIDS-RELATED"/>
    <property type="match status" value="1"/>
</dbReference>
<dbReference type="PROSITE" id="PS50893">
    <property type="entry name" value="ABC_TRANSPORTER_2"/>
    <property type="match status" value="1"/>
</dbReference>
<evidence type="ECO:0000313" key="6">
    <source>
        <dbReference type="EMBL" id="KGX07445.1"/>
    </source>
</evidence>
<accession>A0A069AWU0</accession>
<dbReference type="EMBL" id="JQIM01000010">
    <property type="protein sequence ID" value="KGX07445.1"/>
    <property type="molecule type" value="Genomic_DNA"/>
</dbReference>
<gene>
    <name evidence="6" type="ORF">Y036_1917</name>
</gene>
<dbReference type="InterPro" id="IPR003439">
    <property type="entry name" value="ABC_transporter-like_ATP-bd"/>
</dbReference>
<keyword evidence="3" id="KW-0472">Membrane</keyword>
<comment type="caution">
    <text evidence="6">The sequence shown here is derived from an EMBL/GenBank/DDBJ whole genome shotgun (WGS) entry which is preliminary data.</text>
</comment>
<evidence type="ECO:0000256" key="1">
    <source>
        <dbReference type="ARBA" id="ARBA00022448"/>
    </source>
</evidence>
<evidence type="ECO:0000256" key="2">
    <source>
        <dbReference type="ARBA" id="ARBA00022475"/>
    </source>
</evidence>
<dbReference type="OrthoDB" id="9805514at2"/>
<evidence type="ECO:0000256" key="4">
    <source>
        <dbReference type="ARBA" id="ARBA00022741"/>
    </source>
</evidence>
<dbReference type="GeneID" id="93058554"/>
<dbReference type="eggNOG" id="COG0411">
    <property type="taxonomic scope" value="Bacteria"/>
</dbReference>